<name>A0A378AQC8_KLEPN</name>
<keyword evidence="2" id="KW-0805">Transcription regulation</keyword>
<dbReference type="PANTHER" id="PTHR30126">
    <property type="entry name" value="HTH-TYPE TRANSCRIPTIONAL REGULATOR"/>
    <property type="match status" value="1"/>
</dbReference>
<gene>
    <name evidence="6" type="primary">allS_5</name>
    <name evidence="6" type="ORF">NCTC204_04373</name>
</gene>
<dbReference type="EMBL" id="UGMD01000002">
    <property type="protein sequence ID" value="STV17208.1"/>
    <property type="molecule type" value="Genomic_DNA"/>
</dbReference>
<evidence type="ECO:0000259" key="5">
    <source>
        <dbReference type="PROSITE" id="PS50931"/>
    </source>
</evidence>
<organism evidence="6 7">
    <name type="scientific">Klebsiella pneumoniae</name>
    <dbReference type="NCBI Taxonomy" id="573"/>
    <lineage>
        <taxon>Bacteria</taxon>
        <taxon>Pseudomonadati</taxon>
        <taxon>Pseudomonadota</taxon>
        <taxon>Gammaproteobacteria</taxon>
        <taxon>Enterobacterales</taxon>
        <taxon>Enterobacteriaceae</taxon>
        <taxon>Klebsiella/Raoultella group</taxon>
        <taxon>Klebsiella</taxon>
        <taxon>Klebsiella pneumoniae complex</taxon>
    </lineage>
</organism>
<sequence length="215" mass="23789">MKPLLDVLVILDALEKEGSFAAASAKLFKTPSALSYTIHRLESDLNIQLLDRSGHRARFTPSGQMLLEKGREVLHIARELEIRAVKLQQGWENSLRLAVDSTFPVALLSPPIAAFYQQQPLTRLHFTLNPSLLDWRPLTDGQADLLLGALGEPPPLSGYDYLPLGELELLLVVAPQYPLARHRAPLSWRTLRRYRAVATGEGGALTQRSGDPDGV</sequence>
<dbReference type="Gene3D" id="3.40.190.290">
    <property type="match status" value="1"/>
</dbReference>
<evidence type="ECO:0000313" key="6">
    <source>
        <dbReference type="EMBL" id="STV17208.1"/>
    </source>
</evidence>
<reference evidence="6 7" key="1">
    <citation type="submission" date="2018-06" db="EMBL/GenBank/DDBJ databases">
        <authorList>
            <consortium name="Pathogen Informatics"/>
            <person name="Doyle S."/>
        </authorList>
    </citation>
    <scope>NUCLEOTIDE SEQUENCE [LARGE SCALE GENOMIC DNA]</scope>
    <source>
        <strain evidence="6 7">NCTC204</strain>
    </source>
</reference>
<keyword evidence="4" id="KW-0804">Transcription</keyword>
<dbReference type="AlphaFoldDB" id="A0A378AQC8"/>
<dbReference type="InterPro" id="IPR005119">
    <property type="entry name" value="LysR_subst-bd"/>
</dbReference>
<evidence type="ECO:0000256" key="1">
    <source>
        <dbReference type="ARBA" id="ARBA00009437"/>
    </source>
</evidence>
<dbReference type="Proteomes" id="UP000255192">
    <property type="component" value="Unassembled WGS sequence"/>
</dbReference>
<dbReference type="InterPro" id="IPR000847">
    <property type="entry name" value="LysR_HTH_N"/>
</dbReference>
<dbReference type="PANTHER" id="PTHR30126:SF4">
    <property type="entry name" value="LYSR FAMILY TRANSCRIPTIONAL REGULATOR"/>
    <property type="match status" value="1"/>
</dbReference>
<dbReference type="SUPFAM" id="SSF53850">
    <property type="entry name" value="Periplasmic binding protein-like II"/>
    <property type="match status" value="1"/>
</dbReference>
<evidence type="ECO:0000256" key="4">
    <source>
        <dbReference type="ARBA" id="ARBA00023163"/>
    </source>
</evidence>
<dbReference type="Pfam" id="PF03466">
    <property type="entry name" value="LysR_substrate"/>
    <property type="match status" value="1"/>
</dbReference>
<dbReference type="SUPFAM" id="SSF46785">
    <property type="entry name" value="Winged helix' DNA-binding domain"/>
    <property type="match status" value="1"/>
</dbReference>
<dbReference type="InterPro" id="IPR036390">
    <property type="entry name" value="WH_DNA-bd_sf"/>
</dbReference>
<evidence type="ECO:0000313" key="7">
    <source>
        <dbReference type="Proteomes" id="UP000255192"/>
    </source>
</evidence>
<accession>A0A378AQC8</accession>
<proteinExistence type="inferred from homology"/>
<protein>
    <submittedName>
        <fullName evidence="6">Transcriptional regulator yeeY</fullName>
    </submittedName>
</protein>
<dbReference type="GO" id="GO:0003700">
    <property type="term" value="F:DNA-binding transcription factor activity"/>
    <property type="evidence" value="ECO:0007669"/>
    <property type="project" value="InterPro"/>
</dbReference>
<evidence type="ECO:0000256" key="3">
    <source>
        <dbReference type="ARBA" id="ARBA00023125"/>
    </source>
</evidence>
<dbReference type="Gene3D" id="1.10.10.10">
    <property type="entry name" value="Winged helix-like DNA-binding domain superfamily/Winged helix DNA-binding domain"/>
    <property type="match status" value="1"/>
</dbReference>
<dbReference type="GO" id="GO:0000976">
    <property type="term" value="F:transcription cis-regulatory region binding"/>
    <property type="evidence" value="ECO:0007669"/>
    <property type="project" value="TreeGrafter"/>
</dbReference>
<feature type="domain" description="HTH lysR-type" evidence="5">
    <location>
        <begin position="3"/>
        <end position="60"/>
    </location>
</feature>
<evidence type="ECO:0000256" key="2">
    <source>
        <dbReference type="ARBA" id="ARBA00023015"/>
    </source>
</evidence>
<dbReference type="PROSITE" id="PS50931">
    <property type="entry name" value="HTH_LYSR"/>
    <property type="match status" value="1"/>
</dbReference>
<dbReference type="Pfam" id="PF00126">
    <property type="entry name" value="HTH_1"/>
    <property type="match status" value="1"/>
</dbReference>
<comment type="similarity">
    <text evidence="1">Belongs to the LysR transcriptional regulatory family.</text>
</comment>
<keyword evidence="3" id="KW-0238">DNA-binding</keyword>
<dbReference type="InterPro" id="IPR036388">
    <property type="entry name" value="WH-like_DNA-bd_sf"/>
</dbReference>